<keyword evidence="3" id="KW-1185">Reference proteome</keyword>
<proteinExistence type="predicted"/>
<name>A0ABS4PTJ8_9PSEU</name>
<evidence type="ECO:0000313" key="2">
    <source>
        <dbReference type="EMBL" id="MBP2182747.1"/>
    </source>
</evidence>
<keyword evidence="1" id="KW-0472">Membrane</keyword>
<feature type="transmembrane region" description="Helical" evidence="1">
    <location>
        <begin position="84"/>
        <end position="105"/>
    </location>
</feature>
<organism evidence="2 3">
    <name type="scientific">Amycolatopsis magusensis</name>
    <dbReference type="NCBI Taxonomy" id="882444"/>
    <lineage>
        <taxon>Bacteria</taxon>
        <taxon>Bacillati</taxon>
        <taxon>Actinomycetota</taxon>
        <taxon>Actinomycetes</taxon>
        <taxon>Pseudonocardiales</taxon>
        <taxon>Pseudonocardiaceae</taxon>
        <taxon>Amycolatopsis</taxon>
    </lineage>
</organism>
<gene>
    <name evidence="2" type="ORF">JOM49_004273</name>
</gene>
<evidence type="ECO:0000256" key="1">
    <source>
        <dbReference type="SAM" id="Phobius"/>
    </source>
</evidence>
<accession>A0ABS4PTJ8</accession>
<evidence type="ECO:0000313" key="3">
    <source>
        <dbReference type="Proteomes" id="UP000741013"/>
    </source>
</evidence>
<dbReference type="EMBL" id="JAGGMS010000001">
    <property type="protein sequence ID" value="MBP2182747.1"/>
    <property type="molecule type" value="Genomic_DNA"/>
</dbReference>
<sequence length="110" mass="11772">MSTRLRPPAWLGLGGLALLGFAVTAFTGMWSGGKDIDETCAAAGQPLDQAYRARNWQEPGQFFPMHNRCNADYDLVPGWVNPGLVLFAVAAVVCLAGAVAAITHARRNSR</sequence>
<dbReference type="Proteomes" id="UP000741013">
    <property type="component" value="Unassembled WGS sequence"/>
</dbReference>
<dbReference type="RefSeq" id="WP_209666014.1">
    <property type="nucleotide sequence ID" value="NZ_JAGGMS010000001.1"/>
</dbReference>
<reference evidence="2 3" key="1">
    <citation type="submission" date="2021-03" db="EMBL/GenBank/DDBJ databases">
        <title>Sequencing the genomes of 1000 actinobacteria strains.</title>
        <authorList>
            <person name="Klenk H.-P."/>
        </authorList>
    </citation>
    <scope>NUCLEOTIDE SEQUENCE [LARGE SCALE GENOMIC DNA]</scope>
    <source>
        <strain evidence="2 3">DSM 45510</strain>
    </source>
</reference>
<keyword evidence="1" id="KW-1133">Transmembrane helix</keyword>
<protein>
    <submittedName>
        <fullName evidence="2">Uncharacterized protein</fullName>
    </submittedName>
</protein>
<comment type="caution">
    <text evidence="2">The sequence shown here is derived from an EMBL/GenBank/DDBJ whole genome shotgun (WGS) entry which is preliminary data.</text>
</comment>
<keyword evidence="1" id="KW-0812">Transmembrane</keyword>